<comment type="caution">
    <text evidence="1">The sequence shown here is derived from an EMBL/GenBank/DDBJ whole genome shotgun (WGS) entry which is preliminary data.</text>
</comment>
<name>W1YCT6_9ZZZZ</name>
<accession>W1YCT6</accession>
<organism evidence="1">
    <name type="scientific">human gut metagenome</name>
    <dbReference type="NCBI Taxonomy" id="408170"/>
    <lineage>
        <taxon>unclassified sequences</taxon>
        <taxon>metagenomes</taxon>
        <taxon>organismal metagenomes</taxon>
    </lineage>
</organism>
<dbReference type="AlphaFoldDB" id="W1YCT6"/>
<dbReference type="EMBL" id="AZMM01007030">
    <property type="protein sequence ID" value="ETJ38969.1"/>
    <property type="molecule type" value="Genomic_DNA"/>
</dbReference>
<sequence length="110" mass="13307">NKIQSKNTNQNQKLNFVYLYHCFEFSNNIVKAKDNESKNYILFFIDKYKIKTPFLDQLLINCLNQEIDQESINYNMQTMFEKERYDRSSTIEKLVATSKFKYEKDDSDLF</sequence>
<reference evidence="1" key="1">
    <citation type="submission" date="2013-12" db="EMBL/GenBank/DDBJ databases">
        <title>A Varibaculum cambriense genome reconstructed from a premature infant gut community with otherwise low bacterial novelty that shifts toward anaerobic metabolism during the third week of life.</title>
        <authorList>
            <person name="Brown C.T."/>
            <person name="Sharon I."/>
            <person name="Thomas B.C."/>
            <person name="Castelle C.J."/>
            <person name="Morowitz M.J."/>
            <person name="Banfield J.F."/>
        </authorList>
    </citation>
    <scope>NUCLEOTIDE SEQUENCE</scope>
</reference>
<feature type="non-terminal residue" evidence="1">
    <location>
        <position position="110"/>
    </location>
</feature>
<feature type="non-terminal residue" evidence="1">
    <location>
        <position position="1"/>
    </location>
</feature>
<evidence type="ECO:0000313" key="1">
    <source>
        <dbReference type="EMBL" id="ETJ38969.1"/>
    </source>
</evidence>
<proteinExistence type="predicted"/>
<gene>
    <name evidence="1" type="ORF">Q604_UNBC07030G0001</name>
</gene>
<protein>
    <submittedName>
        <fullName evidence="1">Uncharacterized protein</fullName>
    </submittedName>
</protein>